<proteinExistence type="predicted"/>
<accession>A0A7W8G8G1</accession>
<dbReference type="InterPro" id="IPR052016">
    <property type="entry name" value="Bact_Sigma-Reg"/>
</dbReference>
<dbReference type="Gene3D" id="3.60.40.10">
    <property type="entry name" value="PPM-type phosphatase domain"/>
    <property type="match status" value="1"/>
</dbReference>
<keyword evidence="1 4" id="KW-0378">Hydrolase</keyword>
<dbReference type="SMART" id="SM00331">
    <property type="entry name" value="PP2C_SIG"/>
    <property type="match status" value="1"/>
</dbReference>
<feature type="domain" description="PPM-type phosphatase" evidence="3">
    <location>
        <begin position="333"/>
        <end position="550"/>
    </location>
</feature>
<dbReference type="Proteomes" id="UP000518887">
    <property type="component" value="Unassembled WGS sequence"/>
</dbReference>
<dbReference type="InterPro" id="IPR001932">
    <property type="entry name" value="PPM-type_phosphatase-like_dom"/>
</dbReference>
<sequence length="551" mass="60526">MFTSDAISYIPLFCTAAVSIVIAVLLTIIKVRKTAKVSFISYFALAVLIFACIYTATHPGMMRFALLVLFASILLIPYCVMLAFGKPQEYVKAEDIEEEKEEVKPEIVVEEIQVEKIDLIQKGKAFVAAAADSFSDKDGMQNLLDTINKTCVEVTNANGGAILMVDEFEDLITVKSFTGDFPPPYKLPEDLPHKPLRVSTSFKYAQFPLRDNIFGEIATAGKAELIAVPKMDDRIVENEPEDFLKLGSFIFLPLRMPGKDVVVGVLALSRNPGTDPFGDKEFDWAQTLTEFAESALKTALNFKQYTDKQELTKEADIASGIQISFLPKKLPPLPGINIGTYAEHTSGVCSDVYDVIPARNDRIAFIVMDVAGKGMNSLLVMAMIRAMFRLIVNTTQTAGTILSWANRGICSEPNADHFASIALINYDPTSKKVQLATGGSVPVYRYNASKEAVEKVSVTCEPIGIEKTTSYKDIEFTASQGDIIICYTDGLVEALNAQGQQYSLVSLTNIIKANAKLPGKDIANLVKTDIKKFIGNETLRDDQTLLVIKIQ</sequence>
<name>A0A7W8G8G1_9SPIR</name>
<dbReference type="PANTHER" id="PTHR43156">
    <property type="entry name" value="STAGE II SPORULATION PROTEIN E-RELATED"/>
    <property type="match status" value="1"/>
</dbReference>
<evidence type="ECO:0000313" key="4">
    <source>
        <dbReference type="EMBL" id="MBB5225644.1"/>
    </source>
</evidence>
<dbReference type="EC" id="3.1.3.3" evidence="4"/>
<dbReference type="InterPro" id="IPR036457">
    <property type="entry name" value="PPM-type-like_dom_sf"/>
</dbReference>
<dbReference type="Pfam" id="PF07228">
    <property type="entry name" value="SpoIIE"/>
    <property type="match status" value="1"/>
</dbReference>
<evidence type="ECO:0000259" key="3">
    <source>
        <dbReference type="SMART" id="SM00331"/>
    </source>
</evidence>
<comment type="caution">
    <text evidence="4">The sequence shown here is derived from an EMBL/GenBank/DDBJ whole genome shotgun (WGS) entry which is preliminary data.</text>
</comment>
<feature type="transmembrane region" description="Helical" evidence="2">
    <location>
        <begin position="6"/>
        <end position="27"/>
    </location>
</feature>
<dbReference type="RefSeq" id="WP_184658134.1">
    <property type="nucleotide sequence ID" value="NZ_CP031518.1"/>
</dbReference>
<dbReference type="SUPFAM" id="SSF55781">
    <property type="entry name" value="GAF domain-like"/>
    <property type="match status" value="1"/>
</dbReference>
<feature type="transmembrane region" description="Helical" evidence="2">
    <location>
        <begin position="63"/>
        <end position="84"/>
    </location>
</feature>
<dbReference type="PANTHER" id="PTHR43156:SF2">
    <property type="entry name" value="STAGE II SPORULATION PROTEIN E"/>
    <property type="match status" value="1"/>
</dbReference>
<keyword evidence="5" id="KW-1185">Reference proteome</keyword>
<dbReference type="GO" id="GO:0016791">
    <property type="term" value="F:phosphatase activity"/>
    <property type="evidence" value="ECO:0007669"/>
    <property type="project" value="TreeGrafter"/>
</dbReference>
<evidence type="ECO:0000256" key="2">
    <source>
        <dbReference type="SAM" id="Phobius"/>
    </source>
</evidence>
<evidence type="ECO:0000313" key="5">
    <source>
        <dbReference type="Proteomes" id="UP000518887"/>
    </source>
</evidence>
<dbReference type="Gene3D" id="3.30.450.40">
    <property type="match status" value="1"/>
</dbReference>
<dbReference type="InterPro" id="IPR029016">
    <property type="entry name" value="GAF-like_dom_sf"/>
</dbReference>
<organism evidence="4 5">
    <name type="scientific">Treponema ruminis</name>
    <dbReference type="NCBI Taxonomy" id="744515"/>
    <lineage>
        <taxon>Bacteria</taxon>
        <taxon>Pseudomonadati</taxon>
        <taxon>Spirochaetota</taxon>
        <taxon>Spirochaetia</taxon>
        <taxon>Spirochaetales</taxon>
        <taxon>Treponemataceae</taxon>
        <taxon>Treponema</taxon>
    </lineage>
</organism>
<dbReference type="EMBL" id="JACHFQ010000003">
    <property type="protein sequence ID" value="MBB5225644.1"/>
    <property type="molecule type" value="Genomic_DNA"/>
</dbReference>
<keyword evidence="2" id="KW-0472">Membrane</keyword>
<reference evidence="4 5" key="1">
    <citation type="submission" date="2020-08" db="EMBL/GenBank/DDBJ databases">
        <title>Genomic Encyclopedia of Type Strains, Phase IV (KMG-IV): sequencing the most valuable type-strain genomes for metagenomic binning, comparative biology and taxonomic classification.</title>
        <authorList>
            <person name="Goeker M."/>
        </authorList>
    </citation>
    <scope>NUCLEOTIDE SEQUENCE [LARGE SCALE GENOMIC DNA]</scope>
    <source>
        <strain evidence="4 5">DSM 103462</strain>
    </source>
</reference>
<evidence type="ECO:0000256" key="1">
    <source>
        <dbReference type="ARBA" id="ARBA00022801"/>
    </source>
</evidence>
<keyword evidence="2" id="KW-0812">Transmembrane</keyword>
<gene>
    <name evidence="4" type="ORF">HNP76_001001</name>
</gene>
<protein>
    <submittedName>
        <fullName evidence="4">Sigma-B regulation protein RsbU (Phosphoserine phosphatase)</fullName>
        <ecNumber evidence="4">3.1.3.3</ecNumber>
    </submittedName>
</protein>
<keyword evidence="2" id="KW-1133">Transmembrane helix</keyword>
<feature type="transmembrane region" description="Helical" evidence="2">
    <location>
        <begin position="39"/>
        <end position="57"/>
    </location>
</feature>
<dbReference type="AlphaFoldDB" id="A0A7W8G8G1"/>